<evidence type="ECO:0000313" key="3">
    <source>
        <dbReference type="EMBL" id="MEG3183675.1"/>
    </source>
</evidence>
<feature type="transmembrane region" description="Helical" evidence="2">
    <location>
        <begin position="20"/>
        <end position="38"/>
    </location>
</feature>
<sequence length="252" mass="25540">MQGRQSGANAGARATPKRWLAPAALLLVAVVAAGWWWLSQPAAETPVESLPRLSLQVGAGNEADDFALPAAATIVEEAAPTASALATAATVDDNGELADPAVNPMLVLAHPDAGPPVAAASADGSPNPFLVSAAPAKGVAKPAAPRRRPTRVPVDDEPDLLAVLLGNIKPGQSSGKTDGSGLDAFIQTMDAEGSGVASAEPSRNGRPQRTRSQQIQRNLAECPAANTAKGVKCRQQICAVYAGRDPACPAAG</sequence>
<gene>
    <name evidence="3" type="ORF">SNE34_06600</name>
</gene>
<evidence type="ECO:0000256" key="1">
    <source>
        <dbReference type="SAM" id="MobiDB-lite"/>
    </source>
</evidence>
<keyword evidence="4" id="KW-1185">Reference proteome</keyword>
<organism evidence="3 4">
    <name type="scientific">Novilysobacter erysipheiresistens</name>
    <dbReference type="NCBI Taxonomy" id="1749332"/>
    <lineage>
        <taxon>Bacteria</taxon>
        <taxon>Pseudomonadati</taxon>
        <taxon>Pseudomonadota</taxon>
        <taxon>Gammaproteobacteria</taxon>
        <taxon>Lysobacterales</taxon>
        <taxon>Lysobacteraceae</taxon>
        <taxon>Novilysobacter</taxon>
    </lineage>
</organism>
<evidence type="ECO:0000313" key="4">
    <source>
        <dbReference type="Proteomes" id="UP001355056"/>
    </source>
</evidence>
<proteinExistence type="predicted"/>
<comment type="caution">
    <text evidence="3">The sequence shown here is derived from an EMBL/GenBank/DDBJ whole genome shotgun (WGS) entry which is preliminary data.</text>
</comment>
<keyword evidence="2" id="KW-0812">Transmembrane</keyword>
<name>A0ABU7YXK2_9GAMM</name>
<keyword evidence="2" id="KW-1133">Transmembrane helix</keyword>
<feature type="compositionally biased region" description="Polar residues" evidence="1">
    <location>
        <begin position="205"/>
        <end position="216"/>
    </location>
</feature>
<reference evidence="3 4" key="1">
    <citation type="journal article" date="2016" name="Int. J. Syst. Evol. Microbiol.">
        <title>Lysobacter erysipheiresistens sp. nov., an antagonist of powdery mildew, isolated from tobacco-cultivated soil.</title>
        <authorList>
            <person name="Xie B."/>
            <person name="Li T."/>
            <person name="Lin X."/>
            <person name="Wang C.J."/>
            <person name="Chen Y.J."/>
            <person name="Liu W.J."/>
            <person name="Zhao Z.W."/>
        </authorList>
    </citation>
    <scope>NUCLEOTIDE SEQUENCE [LARGE SCALE GENOMIC DNA]</scope>
    <source>
        <strain evidence="3 4">RS-LYSO-3</strain>
    </source>
</reference>
<accession>A0ABU7YXK2</accession>
<feature type="region of interest" description="Disordered" evidence="1">
    <location>
        <begin position="192"/>
        <end position="216"/>
    </location>
</feature>
<dbReference type="RefSeq" id="WP_332615901.1">
    <property type="nucleotide sequence ID" value="NZ_JAXGFP010000003.1"/>
</dbReference>
<keyword evidence="2" id="KW-0472">Membrane</keyword>
<dbReference type="EMBL" id="JAXGFP010000003">
    <property type="protein sequence ID" value="MEG3183675.1"/>
    <property type="molecule type" value="Genomic_DNA"/>
</dbReference>
<dbReference type="Proteomes" id="UP001355056">
    <property type="component" value="Unassembled WGS sequence"/>
</dbReference>
<protein>
    <submittedName>
        <fullName evidence="3">Uncharacterized protein</fullName>
    </submittedName>
</protein>
<evidence type="ECO:0000256" key="2">
    <source>
        <dbReference type="SAM" id="Phobius"/>
    </source>
</evidence>